<protein>
    <submittedName>
        <fullName evidence="1">Uncharacterized protein</fullName>
    </submittedName>
</protein>
<comment type="caution">
    <text evidence="1">The sequence shown here is derived from an EMBL/GenBank/DDBJ whole genome shotgun (WGS) entry which is preliminary data.</text>
</comment>
<organism evidence="1 2">
    <name type="scientific">Bauhinia variegata</name>
    <name type="common">Purple orchid tree</name>
    <name type="synonym">Phanera variegata</name>
    <dbReference type="NCBI Taxonomy" id="167791"/>
    <lineage>
        <taxon>Eukaryota</taxon>
        <taxon>Viridiplantae</taxon>
        <taxon>Streptophyta</taxon>
        <taxon>Embryophyta</taxon>
        <taxon>Tracheophyta</taxon>
        <taxon>Spermatophyta</taxon>
        <taxon>Magnoliopsida</taxon>
        <taxon>eudicotyledons</taxon>
        <taxon>Gunneridae</taxon>
        <taxon>Pentapetalae</taxon>
        <taxon>rosids</taxon>
        <taxon>fabids</taxon>
        <taxon>Fabales</taxon>
        <taxon>Fabaceae</taxon>
        <taxon>Cercidoideae</taxon>
        <taxon>Cercideae</taxon>
        <taxon>Bauhiniinae</taxon>
        <taxon>Bauhinia</taxon>
    </lineage>
</organism>
<sequence>MASEKSKILVFGGTRNIGKYMVKASISLGHQTFAYSRPINHKTSPSKIQLCQEFVSMGATLIHVRELEYDQIVTVIKKVDIVISKLAYHQVPDQLKIIDAIKIVGNIKVRNNFFKIFYFAYVIS</sequence>
<name>A0ACB9L5A8_BAUVA</name>
<keyword evidence="2" id="KW-1185">Reference proteome</keyword>
<gene>
    <name evidence="1" type="ORF">L6164_028383</name>
</gene>
<dbReference type="Proteomes" id="UP000828941">
    <property type="component" value="Chromosome 12"/>
</dbReference>
<proteinExistence type="predicted"/>
<accession>A0ACB9L5A8</accession>
<evidence type="ECO:0000313" key="2">
    <source>
        <dbReference type="Proteomes" id="UP000828941"/>
    </source>
</evidence>
<dbReference type="EMBL" id="CM039437">
    <property type="protein sequence ID" value="KAI4304991.1"/>
    <property type="molecule type" value="Genomic_DNA"/>
</dbReference>
<evidence type="ECO:0000313" key="1">
    <source>
        <dbReference type="EMBL" id="KAI4304991.1"/>
    </source>
</evidence>
<reference evidence="1 2" key="1">
    <citation type="journal article" date="2022" name="DNA Res.">
        <title>Chromosomal-level genome assembly of the orchid tree Bauhinia variegata (Leguminosae; Cercidoideae) supports the allotetraploid origin hypothesis of Bauhinia.</title>
        <authorList>
            <person name="Zhong Y."/>
            <person name="Chen Y."/>
            <person name="Zheng D."/>
            <person name="Pang J."/>
            <person name="Liu Y."/>
            <person name="Luo S."/>
            <person name="Meng S."/>
            <person name="Qian L."/>
            <person name="Wei D."/>
            <person name="Dai S."/>
            <person name="Zhou R."/>
        </authorList>
    </citation>
    <scope>NUCLEOTIDE SEQUENCE [LARGE SCALE GENOMIC DNA]</scope>
    <source>
        <strain evidence="1">BV-YZ2020</strain>
    </source>
</reference>